<evidence type="ECO:0000256" key="3">
    <source>
        <dbReference type="ARBA" id="ARBA00022490"/>
    </source>
</evidence>
<keyword evidence="12" id="KW-1185">Reference proteome</keyword>
<evidence type="ECO:0000256" key="2">
    <source>
        <dbReference type="ARBA" id="ARBA00004752"/>
    </source>
</evidence>
<dbReference type="EMBL" id="CP031093">
    <property type="protein sequence ID" value="QCF25136.1"/>
    <property type="molecule type" value="Genomic_DNA"/>
</dbReference>
<dbReference type="InterPro" id="IPR036615">
    <property type="entry name" value="Mur_ligase_C_dom_sf"/>
</dbReference>
<evidence type="ECO:0000256" key="5">
    <source>
        <dbReference type="ARBA" id="ARBA00022741"/>
    </source>
</evidence>
<evidence type="ECO:0000259" key="10">
    <source>
        <dbReference type="Pfam" id="PF08245"/>
    </source>
</evidence>
<dbReference type="InterPro" id="IPR013221">
    <property type="entry name" value="Mur_ligase_cen"/>
</dbReference>
<dbReference type="NCBIfam" id="TIGR01087">
    <property type="entry name" value="murD"/>
    <property type="match status" value="1"/>
</dbReference>
<keyword evidence="6 7" id="KW-0067">ATP-binding</keyword>
<keyword evidence="3 7" id="KW-0963">Cytoplasm</keyword>
<dbReference type="Gene3D" id="3.40.50.720">
    <property type="entry name" value="NAD(P)-binding Rossmann-like Domain"/>
    <property type="match status" value="1"/>
</dbReference>
<dbReference type="Gene3D" id="3.40.1190.10">
    <property type="entry name" value="Mur-like, catalytic domain"/>
    <property type="match status" value="1"/>
</dbReference>
<dbReference type="PANTHER" id="PTHR43692">
    <property type="entry name" value="UDP-N-ACETYLMURAMOYLALANINE--D-GLUTAMATE LIGASE"/>
    <property type="match status" value="1"/>
</dbReference>
<keyword evidence="7 8" id="KW-0133">Cell shape</keyword>
<sequence length="447" mass="47458">MSLIATDRRILVVGLGQTGLSCVRYLRAQGCDVVVADSRAAPPGLAELKSNWPEVECHSGPFDPALFRRFNELLVSPGVSLAEPAIQAAAKAGAVLSGDIDLFSKAAQAPIVAITGSNGKSTVTTLVGEMARGAGLRVAVGGNIGVPALDLLDEAVQLYVLELSSFQLETTDVLGARAATILNISDDHMDRYASRMDYFQAKQRIFRGCRVAVVNVDEPLSQPLLRDDMAVRSFAVDRVNPDTFSTRTDEGERWVTWGFDNLIPVRELGVKGDHNIANVMAALALGQAAELPFEAMVEAIKQFRGLPHRCQLVREVCGVNYINDSKGTNVGASVAAINSLADGEHKIVLIAGGDGKGADFSPLAKPVAAHCRALITLGRDADRLMAVLSGQVPVAEKVNAMADAVARAADLAQPGDTVLLSPACASLDMFRNFEDRGEQFARAVEAL</sequence>
<keyword evidence="7 8" id="KW-0131">Cell cycle</keyword>
<dbReference type="KEGG" id="hmi:soil367_03885"/>
<dbReference type="GO" id="GO:0005524">
    <property type="term" value="F:ATP binding"/>
    <property type="evidence" value="ECO:0007669"/>
    <property type="project" value="UniProtKB-UniRule"/>
</dbReference>
<dbReference type="PANTHER" id="PTHR43692:SF1">
    <property type="entry name" value="UDP-N-ACETYLMURAMOYLALANINE--D-GLUTAMATE LIGASE"/>
    <property type="match status" value="1"/>
</dbReference>
<proteinExistence type="inferred from homology"/>
<dbReference type="SUPFAM" id="SSF53244">
    <property type="entry name" value="MurD-like peptide ligases, peptide-binding domain"/>
    <property type="match status" value="1"/>
</dbReference>
<dbReference type="HAMAP" id="MF_00639">
    <property type="entry name" value="MurD"/>
    <property type="match status" value="1"/>
</dbReference>
<name>A0A4P7XE71_9ALTE</name>
<dbReference type="GO" id="GO:0051301">
    <property type="term" value="P:cell division"/>
    <property type="evidence" value="ECO:0007669"/>
    <property type="project" value="UniProtKB-KW"/>
</dbReference>
<dbReference type="AlphaFoldDB" id="A0A4P7XE71"/>
<accession>A0A4P7XE71</accession>
<reference evidence="11 12" key="1">
    <citation type="submission" date="2018-07" db="EMBL/GenBank/DDBJ databases">
        <title>Marsedoiliclastica nanhaica gen. nov. sp. nov., a novel marine hydrocarbonoclastic bacterium isolated from an in-situ enriched hydrocarbon-degrading consortium in deep-sea sediment.</title>
        <authorList>
            <person name="Dong C."/>
            <person name="Ma T."/>
            <person name="Liu R."/>
            <person name="Shao Z."/>
        </authorList>
    </citation>
    <scope>NUCLEOTIDE SEQUENCE [LARGE SCALE GENOMIC DNA]</scope>
    <source>
        <strain evidence="12">soil36-7</strain>
    </source>
</reference>
<keyword evidence="4 7" id="KW-0436">Ligase</keyword>
<evidence type="ECO:0000256" key="6">
    <source>
        <dbReference type="ARBA" id="ARBA00022840"/>
    </source>
</evidence>
<evidence type="ECO:0000313" key="11">
    <source>
        <dbReference type="EMBL" id="QCF25136.1"/>
    </source>
</evidence>
<dbReference type="UniPathway" id="UPA00219"/>
<evidence type="ECO:0000313" key="12">
    <source>
        <dbReference type="Proteomes" id="UP000298049"/>
    </source>
</evidence>
<evidence type="ECO:0000256" key="4">
    <source>
        <dbReference type="ARBA" id="ARBA00022598"/>
    </source>
</evidence>
<keyword evidence="7 8" id="KW-0132">Cell division</keyword>
<dbReference type="EC" id="6.3.2.9" evidence="7 8"/>
<dbReference type="InterPro" id="IPR036565">
    <property type="entry name" value="Mur-like_cat_sf"/>
</dbReference>
<dbReference type="Pfam" id="PF21799">
    <property type="entry name" value="MurD-like_N"/>
    <property type="match status" value="1"/>
</dbReference>
<dbReference type="GO" id="GO:0008764">
    <property type="term" value="F:UDP-N-acetylmuramoylalanine-D-glutamate ligase activity"/>
    <property type="evidence" value="ECO:0007669"/>
    <property type="project" value="UniProtKB-UniRule"/>
</dbReference>
<comment type="similarity">
    <text evidence="7">Belongs to the MurCDEF family.</text>
</comment>
<dbReference type="GO" id="GO:0071555">
    <property type="term" value="P:cell wall organization"/>
    <property type="evidence" value="ECO:0007669"/>
    <property type="project" value="UniProtKB-KW"/>
</dbReference>
<feature type="domain" description="Mur ligase C-terminal" evidence="9">
    <location>
        <begin position="308"/>
        <end position="424"/>
    </location>
</feature>
<comment type="pathway">
    <text evidence="2 7 8">Cell wall biogenesis; peptidoglycan biosynthesis.</text>
</comment>
<protein>
    <recommendedName>
        <fullName evidence="7 8">UDP-N-acetylmuramoylalanine--D-glutamate ligase</fullName>
        <ecNumber evidence="7 8">6.3.2.9</ecNumber>
    </recommendedName>
    <alternativeName>
        <fullName evidence="7">D-glutamic acid-adding enzyme</fullName>
    </alternativeName>
    <alternativeName>
        <fullName evidence="7">UDP-N-acetylmuramoyl-L-alanyl-D-glutamate synthetase</fullName>
    </alternativeName>
</protein>
<dbReference type="InterPro" id="IPR004101">
    <property type="entry name" value="Mur_ligase_C"/>
</dbReference>
<dbReference type="SUPFAM" id="SSF51984">
    <property type="entry name" value="MurCD N-terminal domain"/>
    <property type="match status" value="1"/>
</dbReference>
<keyword evidence="7 8" id="KW-0961">Cell wall biogenesis/degradation</keyword>
<dbReference type="Proteomes" id="UP000298049">
    <property type="component" value="Chromosome"/>
</dbReference>
<dbReference type="InterPro" id="IPR005762">
    <property type="entry name" value="MurD"/>
</dbReference>
<keyword evidence="7 8" id="KW-0573">Peptidoglycan synthesis</keyword>
<evidence type="ECO:0000259" key="9">
    <source>
        <dbReference type="Pfam" id="PF02875"/>
    </source>
</evidence>
<dbReference type="Pfam" id="PF02875">
    <property type="entry name" value="Mur_ligase_C"/>
    <property type="match status" value="1"/>
</dbReference>
<dbReference type="RefSeq" id="WP_136547067.1">
    <property type="nucleotide sequence ID" value="NZ_CP031093.1"/>
</dbReference>
<comment type="function">
    <text evidence="7 8">Cell wall formation. Catalyzes the addition of glutamate to the nucleotide precursor UDP-N-acetylmuramoyl-L-alanine (UMA).</text>
</comment>
<feature type="domain" description="Mur ligase central" evidence="10">
    <location>
        <begin position="114"/>
        <end position="285"/>
    </location>
</feature>
<comment type="subcellular location">
    <subcellularLocation>
        <location evidence="1 7 8">Cytoplasm</location>
    </subcellularLocation>
</comment>
<evidence type="ECO:0000256" key="7">
    <source>
        <dbReference type="HAMAP-Rule" id="MF_00639"/>
    </source>
</evidence>
<gene>
    <name evidence="7" type="primary">murD</name>
    <name evidence="11" type="ORF">soil367_03885</name>
</gene>
<dbReference type="SUPFAM" id="SSF53623">
    <property type="entry name" value="MurD-like peptide ligases, catalytic domain"/>
    <property type="match status" value="1"/>
</dbReference>
<feature type="binding site" evidence="7">
    <location>
        <begin position="116"/>
        <end position="122"/>
    </location>
    <ligand>
        <name>ATP</name>
        <dbReference type="ChEBI" id="CHEBI:30616"/>
    </ligand>
</feature>
<dbReference type="GO" id="GO:0005737">
    <property type="term" value="C:cytoplasm"/>
    <property type="evidence" value="ECO:0007669"/>
    <property type="project" value="UniProtKB-SubCell"/>
</dbReference>
<dbReference type="GO" id="GO:0008360">
    <property type="term" value="P:regulation of cell shape"/>
    <property type="evidence" value="ECO:0007669"/>
    <property type="project" value="UniProtKB-KW"/>
</dbReference>
<comment type="catalytic activity">
    <reaction evidence="7 8">
        <text>UDP-N-acetyl-alpha-D-muramoyl-L-alanine + D-glutamate + ATP = UDP-N-acetyl-alpha-D-muramoyl-L-alanyl-D-glutamate + ADP + phosphate + H(+)</text>
        <dbReference type="Rhea" id="RHEA:16429"/>
        <dbReference type="ChEBI" id="CHEBI:15378"/>
        <dbReference type="ChEBI" id="CHEBI:29986"/>
        <dbReference type="ChEBI" id="CHEBI:30616"/>
        <dbReference type="ChEBI" id="CHEBI:43474"/>
        <dbReference type="ChEBI" id="CHEBI:83898"/>
        <dbReference type="ChEBI" id="CHEBI:83900"/>
        <dbReference type="ChEBI" id="CHEBI:456216"/>
        <dbReference type="EC" id="6.3.2.9"/>
    </reaction>
</comment>
<evidence type="ECO:0000256" key="8">
    <source>
        <dbReference type="RuleBase" id="RU003664"/>
    </source>
</evidence>
<dbReference type="Gene3D" id="3.90.190.20">
    <property type="entry name" value="Mur ligase, C-terminal domain"/>
    <property type="match status" value="1"/>
</dbReference>
<dbReference type="GO" id="GO:0009252">
    <property type="term" value="P:peptidoglycan biosynthetic process"/>
    <property type="evidence" value="ECO:0007669"/>
    <property type="project" value="UniProtKB-UniRule"/>
</dbReference>
<evidence type="ECO:0000256" key="1">
    <source>
        <dbReference type="ARBA" id="ARBA00004496"/>
    </source>
</evidence>
<organism evidence="11 12">
    <name type="scientific">Hydrocarboniclastica marina</name>
    <dbReference type="NCBI Taxonomy" id="2259620"/>
    <lineage>
        <taxon>Bacteria</taxon>
        <taxon>Pseudomonadati</taxon>
        <taxon>Pseudomonadota</taxon>
        <taxon>Gammaproteobacteria</taxon>
        <taxon>Alteromonadales</taxon>
        <taxon>Alteromonadaceae</taxon>
        <taxon>Hydrocarboniclastica</taxon>
    </lineage>
</organism>
<keyword evidence="5 7" id="KW-0547">Nucleotide-binding</keyword>
<dbReference type="OrthoDB" id="9809796at2"/>
<dbReference type="Pfam" id="PF08245">
    <property type="entry name" value="Mur_ligase_M"/>
    <property type="match status" value="1"/>
</dbReference>